<organism evidence="4 5">
    <name type="scientific">Rubrivirga marina</name>
    <dbReference type="NCBI Taxonomy" id="1196024"/>
    <lineage>
        <taxon>Bacteria</taxon>
        <taxon>Pseudomonadati</taxon>
        <taxon>Rhodothermota</taxon>
        <taxon>Rhodothermia</taxon>
        <taxon>Rhodothermales</taxon>
        <taxon>Rubricoccaceae</taxon>
        <taxon>Rubrivirga</taxon>
    </lineage>
</organism>
<dbReference type="Proteomes" id="UP000216339">
    <property type="component" value="Unassembled WGS sequence"/>
</dbReference>
<dbReference type="SUPFAM" id="SSF55729">
    <property type="entry name" value="Acyl-CoA N-acyltransferases (Nat)"/>
    <property type="match status" value="1"/>
</dbReference>
<dbReference type="CDD" id="cd04301">
    <property type="entry name" value="NAT_SF"/>
    <property type="match status" value="1"/>
</dbReference>
<keyword evidence="5" id="KW-1185">Reference proteome</keyword>
<keyword evidence="2" id="KW-0012">Acyltransferase</keyword>
<dbReference type="AlphaFoldDB" id="A0A271J1T5"/>
<sequence length="184" mass="20292">METNPSQTAIRPLQDSDPPVIEAAFAGIGWSKPAEQYERYLDEQRADRRRVFVAEVEREFAGYVTLNWHPDYPPFREAEVPEIQDLNVLPPFRERGLGAALVRAAEDAARERSAVVGIGVGLGSDYGSAQRLYVRLGYVPDGCGVAYSDRIVVPGERVVVDDDLVLHFTKRLAAEPAPAGRRGA</sequence>
<evidence type="ECO:0000259" key="3">
    <source>
        <dbReference type="PROSITE" id="PS51186"/>
    </source>
</evidence>
<keyword evidence="1" id="KW-0808">Transferase</keyword>
<reference evidence="4 5" key="1">
    <citation type="submission" date="2016-11" db="EMBL/GenBank/DDBJ databases">
        <title>Study of marine rhodopsin-containing bacteria.</title>
        <authorList>
            <person name="Yoshizawa S."/>
            <person name="Kumagai Y."/>
            <person name="Kogure K."/>
        </authorList>
    </citation>
    <scope>NUCLEOTIDE SEQUENCE [LARGE SCALE GENOMIC DNA]</scope>
    <source>
        <strain evidence="4 5">SAORIC-28</strain>
    </source>
</reference>
<dbReference type="Gene3D" id="3.40.630.30">
    <property type="match status" value="1"/>
</dbReference>
<feature type="domain" description="N-acetyltransferase" evidence="3">
    <location>
        <begin position="8"/>
        <end position="171"/>
    </location>
</feature>
<name>A0A271J1T5_9BACT</name>
<gene>
    <name evidence="4" type="ORF">BSZ37_12635</name>
</gene>
<dbReference type="OrthoDB" id="1494196at2"/>
<dbReference type="InterPro" id="IPR000182">
    <property type="entry name" value="GNAT_dom"/>
</dbReference>
<proteinExistence type="predicted"/>
<dbReference type="PANTHER" id="PTHR43877:SF1">
    <property type="entry name" value="ACETYLTRANSFERASE"/>
    <property type="match status" value="1"/>
</dbReference>
<protein>
    <recommendedName>
        <fullName evidence="3">N-acetyltransferase domain-containing protein</fullName>
    </recommendedName>
</protein>
<dbReference type="RefSeq" id="WP_095510883.1">
    <property type="nucleotide sequence ID" value="NZ_MQWD01000001.1"/>
</dbReference>
<evidence type="ECO:0000256" key="2">
    <source>
        <dbReference type="ARBA" id="ARBA00023315"/>
    </source>
</evidence>
<dbReference type="EMBL" id="MQWD01000001">
    <property type="protein sequence ID" value="PAP77218.1"/>
    <property type="molecule type" value="Genomic_DNA"/>
</dbReference>
<evidence type="ECO:0000313" key="4">
    <source>
        <dbReference type="EMBL" id="PAP77218.1"/>
    </source>
</evidence>
<dbReference type="Pfam" id="PF00583">
    <property type="entry name" value="Acetyltransf_1"/>
    <property type="match status" value="1"/>
</dbReference>
<accession>A0A271J1T5</accession>
<dbReference type="PROSITE" id="PS51186">
    <property type="entry name" value="GNAT"/>
    <property type="match status" value="1"/>
</dbReference>
<comment type="caution">
    <text evidence="4">The sequence shown here is derived from an EMBL/GenBank/DDBJ whole genome shotgun (WGS) entry which is preliminary data.</text>
</comment>
<dbReference type="InterPro" id="IPR050832">
    <property type="entry name" value="Bact_Acetyltransf"/>
</dbReference>
<dbReference type="InterPro" id="IPR016181">
    <property type="entry name" value="Acyl_CoA_acyltransferase"/>
</dbReference>
<dbReference type="PANTHER" id="PTHR43877">
    <property type="entry name" value="AMINOALKYLPHOSPHONATE N-ACETYLTRANSFERASE-RELATED-RELATED"/>
    <property type="match status" value="1"/>
</dbReference>
<evidence type="ECO:0000256" key="1">
    <source>
        <dbReference type="ARBA" id="ARBA00022679"/>
    </source>
</evidence>
<evidence type="ECO:0000313" key="5">
    <source>
        <dbReference type="Proteomes" id="UP000216339"/>
    </source>
</evidence>
<dbReference type="GO" id="GO:0016747">
    <property type="term" value="F:acyltransferase activity, transferring groups other than amino-acyl groups"/>
    <property type="evidence" value="ECO:0007669"/>
    <property type="project" value="InterPro"/>
</dbReference>